<dbReference type="AlphaFoldDB" id="A0A2M7FY26"/>
<evidence type="ECO:0000313" key="2">
    <source>
        <dbReference type="Proteomes" id="UP000231019"/>
    </source>
</evidence>
<dbReference type="Pfam" id="PF05721">
    <property type="entry name" value="PhyH"/>
    <property type="match status" value="1"/>
</dbReference>
<protein>
    <recommendedName>
        <fullName evidence="3">Phytanoyl-CoA dioxygenase</fullName>
    </recommendedName>
</protein>
<name>A0A2M7FY26_9BACT</name>
<gene>
    <name evidence="1" type="ORF">COW36_22725</name>
</gene>
<reference evidence="1 2" key="1">
    <citation type="submission" date="2017-09" db="EMBL/GenBank/DDBJ databases">
        <title>Depth-based differentiation of microbial function through sediment-hosted aquifers and enrichment of novel symbionts in the deep terrestrial subsurface.</title>
        <authorList>
            <person name="Probst A.J."/>
            <person name="Ladd B."/>
            <person name="Jarett J.K."/>
            <person name="Geller-Mcgrath D.E."/>
            <person name="Sieber C.M."/>
            <person name="Emerson J.B."/>
            <person name="Anantharaman K."/>
            <person name="Thomas B.C."/>
            <person name="Malmstrom R."/>
            <person name="Stieglmeier M."/>
            <person name="Klingl A."/>
            <person name="Woyke T."/>
            <person name="Ryan C.M."/>
            <person name="Banfield J.F."/>
        </authorList>
    </citation>
    <scope>NUCLEOTIDE SEQUENCE [LARGE SCALE GENOMIC DNA]</scope>
    <source>
        <strain evidence="1">CG17_big_fil_post_rev_8_21_14_2_50_48_46</strain>
    </source>
</reference>
<comment type="caution">
    <text evidence="1">The sequence shown here is derived from an EMBL/GenBank/DDBJ whole genome shotgun (WGS) entry which is preliminary data.</text>
</comment>
<dbReference type="EMBL" id="PFFQ01000063">
    <property type="protein sequence ID" value="PIW14194.1"/>
    <property type="molecule type" value="Genomic_DNA"/>
</dbReference>
<accession>A0A2M7FY26</accession>
<dbReference type="Gene3D" id="2.60.120.620">
    <property type="entry name" value="q2cbj1_9rhob like domain"/>
    <property type="match status" value="1"/>
</dbReference>
<dbReference type="InterPro" id="IPR008775">
    <property type="entry name" value="Phytyl_CoA_dOase-like"/>
</dbReference>
<dbReference type="SUPFAM" id="SSF51197">
    <property type="entry name" value="Clavaminate synthase-like"/>
    <property type="match status" value="1"/>
</dbReference>
<sequence>MKESLPIFSCADAVDFCVQALRTQGCFLWQNVFATKALRLLKEQLEVKFDKAEVAYLSGKMHPSVYQERYQYGHLPAELEGDFVSESLKLLAVPALQPLLKSLFGAEVAILIKNSLPRRQSHQWPQRVIPFHQDAEFLGGCPAINFWIPLNACGQNAPGLELLREPQQKLWFQIGSDRQTPFVEQRDERIVLAQNRKDAFWKPEMEPGDLLVFDSYLLHRTSLLPSMWETRYSLEIRLAPMAFAQYLPHLKLQL</sequence>
<evidence type="ECO:0000313" key="1">
    <source>
        <dbReference type="EMBL" id="PIW14194.1"/>
    </source>
</evidence>
<dbReference type="GO" id="GO:0016706">
    <property type="term" value="F:2-oxoglutarate-dependent dioxygenase activity"/>
    <property type="evidence" value="ECO:0007669"/>
    <property type="project" value="UniProtKB-ARBA"/>
</dbReference>
<organism evidence="1 2">
    <name type="scientific">bacterium (Candidatus Blackallbacteria) CG17_big_fil_post_rev_8_21_14_2_50_48_46</name>
    <dbReference type="NCBI Taxonomy" id="2014261"/>
    <lineage>
        <taxon>Bacteria</taxon>
        <taxon>Candidatus Blackallbacteria</taxon>
    </lineage>
</organism>
<dbReference type="Proteomes" id="UP000231019">
    <property type="component" value="Unassembled WGS sequence"/>
</dbReference>
<proteinExistence type="predicted"/>
<evidence type="ECO:0008006" key="3">
    <source>
        <dbReference type="Google" id="ProtNLM"/>
    </source>
</evidence>